<dbReference type="SMART" id="SM00305">
    <property type="entry name" value="HintC"/>
    <property type="match status" value="1"/>
</dbReference>
<name>A0A1B6EGC9_9HEMI</name>
<dbReference type="GO" id="GO:0007224">
    <property type="term" value="P:smoothened signaling pathway"/>
    <property type="evidence" value="ECO:0007669"/>
    <property type="project" value="TreeGrafter"/>
</dbReference>
<evidence type="ECO:0000256" key="1">
    <source>
        <dbReference type="ARBA" id="ARBA00022473"/>
    </source>
</evidence>
<dbReference type="Gene3D" id="2.170.16.10">
    <property type="entry name" value="Hedgehog/Intein (Hint) domain"/>
    <property type="match status" value="1"/>
</dbReference>
<gene>
    <name evidence="3" type="ORF">g.3100</name>
</gene>
<evidence type="ECO:0000313" key="3">
    <source>
        <dbReference type="EMBL" id="JAS36993.1"/>
    </source>
</evidence>
<feature type="non-terminal residue" evidence="3">
    <location>
        <position position="1"/>
    </location>
</feature>
<protein>
    <recommendedName>
        <fullName evidence="2">Hint domain-containing protein</fullName>
    </recommendedName>
</protein>
<dbReference type="InterPro" id="IPR001767">
    <property type="entry name" value="Hedgehog_Hint"/>
</dbReference>
<accession>A0A1B6EGC9</accession>
<dbReference type="PRINTS" id="PR00632">
    <property type="entry name" value="SONICHHOG"/>
</dbReference>
<dbReference type="GO" id="GO:0010468">
    <property type="term" value="P:regulation of gene expression"/>
    <property type="evidence" value="ECO:0007669"/>
    <property type="project" value="TreeGrafter"/>
</dbReference>
<dbReference type="GO" id="GO:0007267">
    <property type="term" value="P:cell-cell signaling"/>
    <property type="evidence" value="ECO:0007669"/>
    <property type="project" value="InterPro"/>
</dbReference>
<reference evidence="3" key="1">
    <citation type="submission" date="2015-12" db="EMBL/GenBank/DDBJ databases">
        <title>De novo transcriptome assembly of four potential Pierce s Disease insect vectors from Arizona vineyards.</title>
        <authorList>
            <person name="Tassone E.E."/>
        </authorList>
    </citation>
    <scope>NUCLEOTIDE SEQUENCE</scope>
</reference>
<dbReference type="SUPFAM" id="SSF51294">
    <property type="entry name" value="Hedgehog/intein (Hint) domain"/>
    <property type="match status" value="1"/>
</dbReference>
<dbReference type="InterPro" id="IPR003586">
    <property type="entry name" value="Hint_dom_C"/>
</dbReference>
<dbReference type="InterPro" id="IPR036844">
    <property type="entry name" value="Hint_dom_sf"/>
</dbReference>
<organism evidence="3">
    <name type="scientific">Clastoptera arizonana</name>
    <name type="common">Arizona spittle bug</name>
    <dbReference type="NCBI Taxonomy" id="38151"/>
    <lineage>
        <taxon>Eukaryota</taxon>
        <taxon>Metazoa</taxon>
        <taxon>Ecdysozoa</taxon>
        <taxon>Arthropoda</taxon>
        <taxon>Hexapoda</taxon>
        <taxon>Insecta</taxon>
        <taxon>Pterygota</taxon>
        <taxon>Neoptera</taxon>
        <taxon>Paraneoptera</taxon>
        <taxon>Hemiptera</taxon>
        <taxon>Auchenorrhyncha</taxon>
        <taxon>Cercopoidea</taxon>
        <taxon>Clastopteridae</taxon>
        <taxon>Clastoptera</taxon>
    </lineage>
</organism>
<dbReference type="GO" id="GO:0005113">
    <property type="term" value="F:patched binding"/>
    <property type="evidence" value="ECO:0007669"/>
    <property type="project" value="TreeGrafter"/>
</dbReference>
<proteinExistence type="predicted"/>
<dbReference type="GO" id="GO:0005509">
    <property type="term" value="F:calcium ion binding"/>
    <property type="evidence" value="ECO:0007669"/>
    <property type="project" value="TreeGrafter"/>
</dbReference>
<keyword evidence="1" id="KW-0217">Developmental protein</keyword>
<dbReference type="InterPro" id="IPR001657">
    <property type="entry name" value="Hedgehog"/>
</dbReference>
<dbReference type="Pfam" id="PF01079">
    <property type="entry name" value="Hint"/>
    <property type="match status" value="1"/>
</dbReference>
<dbReference type="PANTHER" id="PTHR11889:SF31">
    <property type="entry name" value="PROTEIN HEDGEHOG"/>
    <property type="match status" value="1"/>
</dbReference>
<sequence>IKTSRNRTIEVTPSHLLMRLPSIKKLETESVFAQKIKIGDHLLVRGHDRDFVPDRVTHIEWFIHTGVYAPLTRTGTIIVNDVLVSCYAVIESQTVAHLAFIPFRYYMNLKHSLERFWTLLTKPIKSWHPVVTKRNLPIGIHIYPKILYSMSDYIVPSFILYHN</sequence>
<dbReference type="PANTHER" id="PTHR11889">
    <property type="entry name" value="HEDGEHOG"/>
    <property type="match status" value="1"/>
</dbReference>
<dbReference type="GO" id="GO:0005615">
    <property type="term" value="C:extracellular space"/>
    <property type="evidence" value="ECO:0007669"/>
    <property type="project" value="TreeGrafter"/>
</dbReference>
<feature type="domain" description="Hint" evidence="2">
    <location>
        <begin position="48"/>
        <end position="92"/>
    </location>
</feature>
<dbReference type="CDD" id="cd00081">
    <property type="entry name" value="Hint"/>
    <property type="match status" value="1"/>
</dbReference>
<dbReference type="GO" id="GO:0016540">
    <property type="term" value="P:protein autoprocessing"/>
    <property type="evidence" value="ECO:0007669"/>
    <property type="project" value="InterPro"/>
</dbReference>
<dbReference type="InterPro" id="IPR050387">
    <property type="entry name" value="Hedgehog_Signaling"/>
</dbReference>
<dbReference type="EMBL" id="GEDC01000305">
    <property type="protein sequence ID" value="JAS36993.1"/>
    <property type="molecule type" value="Transcribed_RNA"/>
</dbReference>
<dbReference type="GO" id="GO:0001708">
    <property type="term" value="P:cell fate specification"/>
    <property type="evidence" value="ECO:0007669"/>
    <property type="project" value="TreeGrafter"/>
</dbReference>
<dbReference type="AlphaFoldDB" id="A0A1B6EGC9"/>
<evidence type="ECO:0000259" key="2">
    <source>
        <dbReference type="SMART" id="SM00305"/>
    </source>
</evidence>